<keyword evidence="2" id="KW-0408">Iron</keyword>
<feature type="domain" description="Molybdopterin oxidoreductase" evidence="7">
    <location>
        <begin position="68"/>
        <end position="623"/>
    </location>
</feature>
<evidence type="ECO:0000256" key="3">
    <source>
        <dbReference type="ARBA" id="ARBA00022505"/>
    </source>
</evidence>
<accession>A0ABS1JHE7</accession>
<evidence type="ECO:0000256" key="4">
    <source>
        <dbReference type="ARBA" id="ARBA00022723"/>
    </source>
</evidence>
<dbReference type="Gene3D" id="3.40.228.10">
    <property type="entry name" value="Dimethylsulfoxide Reductase, domain 2"/>
    <property type="match status" value="1"/>
</dbReference>
<dbReference type="Pfam" id="PF01568">
    <property type="entry name" value="Molydop_binding"/>
    <property type="match status" value="1"/>
</dbReference>
<evidence type="ECO:0000256" key="5">
    <source>
        <dbReference type="ARBA" id="ARBA00022729"/>
    </source>
</evidence>
<keyword evidence="5" id="KW-0732">Signal</keyword>
<evidence type="ECO:0000313" key="9">
    <source>
        <dbReference type="EMBL" id="MBL0423635.1"/>
    </source>
</evidence>
<comment type="caution">
    <text evidence="9">The sequence shown here is derived from an EMBL/GenBank/DDBJ whole genome shotgun (WGS) entry which is preliminary data.</text>
</comment>
<dbReference type="InterPro" id="IPR041932">
    <property type="entry name" value="Phenylacetyl-CoA-OR_N"/>
</dbReference>
<evidence type="ECO:0000256" key="6">
    <source>
        <dbReference type="ARBA" id="ARBA00023002"/>
    </source>
</evidence>
<evidence type="ECO:0000259" key="7">
    <source>
        <dbReference type="Pfam" id="PF00384"/>
    </source>
</evidence>
<keyword evidence="6" id="KW-0560">Oxidoreductase</keyword>
<dbReference type="Pfam" id="PF00384">
    <property type="entry name" value="Molybdopterin"/>
    <property type="match status" value="1"/>
</dbReference>
<dbReference type="Gene3D" id="2.20.25.90">
    <property type="entry name" value="ADC-like domains"/>
    <property type="match status" value="1"/>
</dbReference>
<sequence>MTPVSATRRVPTYCYQCVAGPDLLTVKVQGGVATEVEPNFCAAAVHPGGGKVCVKAFGLIQKTYNPNRVLTPMKRTNPRKGRKEDPGFVPISWDEALTLIADKLNAIRATGLTDESGYPRVAASFGGGGTPQSYMGTFPAFLAAWGAVDFGFGSGQGVKCYHSEHLYGEYWHRAFIVSADTPLCNYLISCGSNIEASGGVVGIWRHSRARARGMKRVQVEPHLSVTGACSAQWVPLKPKTDAAFLFALIHVMLHEAPRSALDLDFLARRTGSPYLVGPNGCFLRDRISRKPLVWDEASASACPHDTPGIREALEGGYEVDAIEIGADGDVLAEGLLLGQTAFTRMVQHMASYTPEWAASVCDVPVATIRQVADEYLAEACVGQTIEIDGKTLPFRPVAVTLGKTVNNGWGGYECCWARTVLATLVGALEVPGGTIGTTVRLARPMSQRLESARPGADGFMHFALNPTDKEHWSARPNIRNAYRTLVPLASDGPWSQALGPTHFSWMFLDATPTGLPRVTFPDLWFVYRTNPAISFWETGALADKMARFPFVVAFAYTQDETNHFADVLLPDAVDLESLQLIRIGGTKYVEQFWDHQGFALRQPVVAPRGEARDFTEVATELAARTGLTEGYVRAINKGAGGVPLKGAHADFSLPTDRAPERDAVWDAICRAASSELSDGAEQHGLDWWKEHGLATRPFPRSDWYLYPTMVERGLRFELPYQERLARVGIELGRRLHENGMHWWDEQLKEYQALPACKDFAAPWVAALEKDGGCGESHPFWLITARSMQYAWGGNVGMQMIKEVADNIAGHRGVIMNGSVAAELGIADGDAIEISTPRARITGRAVLRQGIRPDTLLAIGQFGHWATPLAKDFGVPNMNALTTMRMELTDATGSGADLVRVKLQRLKEIA</sequence>
<dbReference type="InterPro" id="IPR009010">
    <property type="entry name" value="Asp_de-COase-like_dom_sf"/>
</dbReference>
<organism evidence="9 10">
    <name type="scientific">Ramlibacter alkalitolerans</name>
    <dbReference type="NCBI Taxonomy" id="2039631"/>
    <lineage>
        <taxon>Bacteria</taxon>
        <taxon>Pseudomonadati</taxon>
        <taxon>Pseudomonadota</taxon>
        <taxon>Betaproteobacteria</taxon>
        <taxon>Burkholderiales</taxon>
        <taxon>Comamonadaceae</taxon>
        <taxon>Ramlibacter</taxon>
    </lineage>
</organism>
<keyword evidence="4" id="KW-0479">Metal-binding</keyword>
<dbReference type="InterPro" id="IPR006657">
    <property type="entry name" value="MoPterin_dinucl-bd_dom"/>
</dbReference>
<dbReference type="Gene3D" id="3.40.50.740">
    <property type="match status" value="2"/>
</dbReference>
<dbReference type="EMBL" id="JAEQND010000001">
    <property type="protein sequence ID" value="MBL0423635.1"/>
    <property type="molecule type" value="Genomic_DNA"/>
</dbReference>
<comment type="similarity">
    <text evidence="1">Belongs to the prokaryotic molybdopterin-containing oxidoreductase family.</text>
</comment>
<evidence type="ECO:0000259" key="8">
    <source>
        <dbReference type="Pfam" id="PF01568"/>
    </source>
</evidence>
<evidence type="ECO:0000256" key="1">
    <source>
        <dbReference type="ARBA" id="ARBA00010312"/>
    </source>
</evidence>
<name>A0ABS1JHE7_9BURK</name>
<dbReference type="Gene3D" id="2.40.40.20">
    <property type="match status" value="1"/>
</dbReference>
<keyword evidence="3" id="KW-0500">Molybdenum</keyword>
<keyword evidence="10" id="KW-1185">Reference proteome</keyword>
<protein>
    <submittedName>
        <fullName evidence="9">Molybdopterin-dependent oxidoreductase</fullName>
    </submittedName>
</protein>
<feature type="domain" description="Molybdopterin dinucleotide-binding" evidence="8">
    <location>
        <begin position="780"/>
        <end position="881"/>
    </location>
</feature>
<keyword evidence="2" id="KW-0004">4Fe-4S</keyword>
<reference evidence="9 10" key="1">
    <citation type="journal article" date="2017" name="Int. J. Syst. Evol. Microbiol.">
        <title>Ramlibacter alkalitolerans sp. nov., alkali-tolerant bacterium isolated from soil of ginseng.</title>
        <authorList>
            <person name="Lee D.H."/>
            <person name="Cha C.J."/>
        </authorList>
    </citation>
    <scope>NUCLEOTIDE SEQUENCE [LARGE SCALE GENOMIC DNA]</scope>
    <source>
        <strain evidence="9 10">KACC 19305</strain>
    </source>
</reference>
<dbReference type="RefSeq" id="WP_201686882.1">
    <property type="nucleotide sequence ID" value="NZ_JAEQND010000001.1"/>
</dbReference>
<dbReference type="SUPFAM" id="SSF50692">
    <property type="entry name" value="ADC-like"/>
    <property type="match status" value="1"/>
</dbReference>
<evidence type="ECO:0000313" key="10">
    <source>
        <dbReference type="Proteomes" id="UP000622707"/>
    </source>
</evidence>
<keyword evidence="2" id="KW-0411">Iron-sulfur</keyword>
<proteinExistence type="inferred from homology"/>
<dbReference type="PANTHER" id="PTHR43742">
    <property type="entry name" value="TRIMETHYLAMINE-N-OXIDE REDUCTASE"/>
    <property type="match status" value="1"/>
</dbReference>
<dbReference type="InterPro" id="IPR050612">
    <property type="entry name" value="Prok_Mopterin_Oxidored"/>
</dbReference>
<dbReference type="PANTHER" id="PTHR43742:SF9">
    <property type="entry name" value="TETRATHIONATE REDUCTASE SUBUNIT A"/>
    <property type="match status" value="1"/>
</dbReference>
<gene>
    <name evidence="9" type="ORF">JI746_00845</name>
</gene>
<dbReference type="SUPFAM" id="SSF53706">
    <property type="entry name" value="Formate dehydrogenase/DMSO reductase, domains 1-3"/>
    <property type="match status" value="1"/>
</dbReference>
<dbReference type="InterPro" id="IPR006656">
    <property type="entry name" value="Mopterin_OxRdtase"/>
</dbReference>
<dbReference type="Proteomes" id="UP000622707">
    <property type="component" value="Unassembled WGS sequence"/>
</dbReference>
<evidence type="ECO:0000256" key="2">
    <source>
        <dbReference type="ARBA" id="ARBA00022485"/>
    </source>
</evidence>
<dbReference type="CDD" id="cd02760">
    <property type="entry name" value="MopB_Phenylacetyl-CoA-OR"/>
    <property type="match status" value="1"/>
</dbReference>